<accession>A0A8J7B6L3</accession>
<dbReference type="Gene3D" id="1.10.260.40">
    <property type="entry name" value="lambda repressor-like DNA-binding domains"/>
    <property type="match status" value="1"/>
</dbReference>
<feature type="domain" description="HigA2-like helix-turn-helix" evidence="1">
    <location>
        <begin position="19"/>
        <end position="99"/>
    </location>
</feature>
<sequence>MTPDELITISIESGSDNLFEDIGFTPEEAASLKIKSDLALKLRQHLEEQRLDSDEITQFFGSNAIKIEDIIEGELDRFTIEELVALLLHIGLQVKVEISPLV</sequence>
<dbReference type="SUPFAM" id="SSF47413">
    <property type="entry name" value="lambda repressor-like DNA-binding domains"/>
    <property type="match status" value="1"/>
</dbReference>
<dbReference type="GO" id="GO:0003677">
    <property type="term" value="F:DNA binding"/>
    <property type="evidence" value="ECO:0007669"/>
    <property type="project" value="InterPro"/>
</dbReference>
<comment type="caution">
    <text evidence="2">The sequence shown here is derived from an EMBL/GenBank/DDBJ whole genome shotgun (WGS) entry which is preliminary data.</text>
</comment>
<reference evidence="2" key="1">
    <citation type="submission" date="2020-10" db="EMBL/GenBank/DDBJ databases">
        <authorList>
            <person name="Castelo-Branco R."/>
            <person name="Eusebio N."/>
            <person name="Adriana R."/>
            <person name="Vieira A."/>
            <person name="Brugerolle De Fraissinette N."/>
            <person name="Rezende De Castro R."/>
            <person name="Schneider M.P."/>
            <person name="Vasconcelos V."/>
            <person name="Leao P.N."/>
        </authorList>
    </citation>
    <scope>NUCLEOTIDE SEQUENCE</scope>
    <source>
        <strain evidence="2">LEGE 07157</strain>
    </source>
</reference>
<proteinExistence type="predicted"/>
<evidence type="ECO:0000313" key="3">
    <source>
        <dbReference type="Proteomes" id="UP000654482"/>
    </source>
</evidence>
<dbReference type="Proteomes" id="UP000654482">
    <property type="component" value="Unassembled WGS sequence"/>
</dbReference>
<gene>
    <name evidence="2" type="ORF">IQ249_00865</name>
</gene>
<keyword evidence="3" id="KW-1185">Reference proteome</keyword>
<dbReference type="InterPro" id="IPR039554">
    <property type="entry name" value="HigA2-like_HTH"/>
</dbReference>
<dbReference type="InterPro" id="IPR010982">
    <property type="entry name" value="Lambda_DNA-bd_dom_sf"/>
</dbReference>
<dbReference type="AlphaFoldDB" id="A0A8J7B6L3"/>
<dbReference type="EMBL" id="JADEWZ010000001">
    <property type="protein sequence ID" value="MBE9114436.1"/>
    <property type="molecule type" value="Genomic_DNA"/>
</dbReference>
<dbReference type="Pfam" id="PF13744">
    <property type="entry name" value="HTH_37"/>
    <property type="match status" value="1"/>
</dbReference>
<name>A0A8J7B6L3_9CYAN</name>
<organism evidence="2 3">
    <name type="scientific">Lusitaniella coriacea LEGE 07157</name>
    <dbReference type="NCBI Taxonomy" id="945747"/>
    <lineage>
        <taxon>Bacteria</taxon>
        <taxon>Bacillati</taxon>
        <taxon>Cyanobacteriota</taxon>
        <taxon>Cyanophyceae</taxon>
        <taxon>Spirulinales</taxon>
        <taxon>Lusitaniellaceae</taxon>
        <taxon>Lusitaniella</taxon>
    </lineage>
</organism>
<evidence type="ECO:0000259" key="1">
    <source>
        <dbReference type="Pfam" id="PF13744"/>
    </source>
</evidence>
<dbReference type="RefSeq" id="WP_194027513.1">
    <property type="nucleotide sequence ID" value="NZ_JADEWZ010000001.1"/>
</dbReference>
<evidence type="ECO:0000313" key="2">
    <source>
        <dbReference type="EMBL" id="MBE9114436.1"/>
    </source>
</evidence>
<protein>
    <submittedName>
        <fullName evidence="2">XRE family transcriptional regulator</fullName>
    </submittedName>
</protein>